<keyword evidence="1" id="KW-0805">Transcription regulation</keyword>
<evidence type="ECO:0000256" key="2">
    <source>
        <dbReference type="ARBA" id="ARBA00023125"/>
    </source>
</evidence>
<dbReference type="InterPro" id="IPR009057">
    <property type="entry name" value="Homeodomain-like_sf"/>
</dbReference>
<dbReference type="OrthoDB" id="9816335at2"/>
<dbReference type="RefSeq" id="WP_084038812.1">
    <property type="nucleotide sequence ID" value="NZ_AODH01000050.1"/>
</dbReference>
<dbReference type="AlphaFoldDB" id="W7CSI2"/>
<dbReference type="CDD" id="cd06996">
    <property type="entry name" value="cupin_Lmo2851-like_N"/>
    <property type="match status" value="1"/>
</dbReference>
<dbReference type="SMART" id="SM00342">
    <property type="entry name" value="HTH_ARAC"/>
    <property type="match status" value="1"/>
</dbReference>
<dbReference type="PROSITE" id="PS01124">
    <property type="entry name" value="HTH_ARAC_FAMILY_2"/>
    <property type="match status" value="1"/>
</dbReference>
<dbReference type="Pfam" id="PF02311">
    <property type="entry name" value="AraC_binding"/>
    <property type="match status" value="1"/>
</dbReference>
<dbReference type="InterPro" id="IPR014710">
    <property type="entry name" value="RmlC-like_jellyroll"/>
</dbReference>
<dbReference type="GO" id="GO:0003700">
    <property type="term" value="F:DNA-binding transcription factor activity"/>
    <property type="evidence" value="ECO:0007669"/>
    <property type="project" value="InterPro"/>
</dbReference>
<dbReference type="InterPro" id="IPR018060">
    <property type="entry name" value="HTH_AraC"/>
</dbReference>
<dbReference type="SUPFAM" id="SSF46689">
    <property type="entry name" value="Homeodomain-like"/>
    <property type="match status" value="1"/>
</dbReference>
<protein>
    <submittedName>
        <fullName evidence="5">Transcriptional regulator, AraC family protein</fullName>
    </submittedName>
</protein>
<reference evidence="5 6" key="1">
    <citation type="submission" date="2012-12" db="EMBL/GenBank/DDBJ databases">
        <title>Novel taxa of Listeriaceae from agricultural environments in the United States.</title>
        <authorList>
            <person name="den Bakker H.C."/>
            <person name="Allred A."/>
            <person name="Warchocki S."/>
            <person name="Wright E.M."/>
            <person name="Burrell A."/>
            <person name="Nightingale K.K."/>
            <person name="Kephart D."/>
            <person name="Wiedmann M."/>
        </authorList>
    </citation>
    <scope>NUCLEOTIDE SEQUENCE [LARGE SCALE GENOMIC DNA]</scope>
    <source>
        <strain evidence="5 6">FSL F6-1037</strain>
    </source>
</reference>
<dbReference type="Pfam" id="PF12833">
    <property type="entry name" value="HTH_18"/>
    <property type="match status" value="1"/>
</dbReference>
<evidence type="ECO:0000313" key="5">
    <source>
        <dbReference type="EMBL" id="EUJ35968.1"/>
    </source>
</evidence>
<keyword evidence="2" id="KW-0238">DNA-binding</keyword>
<keyword evidence="6" id="KW-1185">Reference proteome</keyword>
<dbReference type="InterPro" id="IPR037923">
    <property type="entry name" value="HTH-like"/>
</dbReference>
<dbReference type="PANTHER" id="PTHR43280:SF28">
    <property type="entry name" value="HTH-TYPE TRANSCRIPTIONAL ACTIVATOR RHAS"/>
    <property type="match status" value="1"/>
</dbReference>
<proteinExistence type="predicted"/>
<dbReference type="STRING" id="1265861.BCAMP_11255"/>
<evidence type="ECO:0000256" key="3">
    <source>
        <dbReference type="ARBA" id="ARBA00023163"/>
    </source>
</evidence>
<keyword evidence="3" id="KW-0804">Transcription</keyword>
<name>W7CSI2_9LIST</name>
<dbReference type="InterPro" id="IPR003313">
    <property type="entry name" value="AraC-bd"/>
</dbReference>
<feature type="domain" description="HTH araC/xylS-type" evidence="4">
    <location>
        <begin position="230"/>
        <end position="327"/>
    </location>
</feature>
<evidence type="ECO:0000259" key="4">
    <source>
        <dbReference type="PROSITE" id="PS01124"/>
    </source>
</evidence>
<dbReference type="Gene3D" id="1.10.10.60">
    <property type="entry name" value="Homeodomain-like"/>
    <property type="match status" value="2"/>
</dbReference>
<dbReference type="EMBL" id="AODH01000050">
    <property type="protein sequence ID" value="EUJ35968.1"/>
    <property type="molecule type" value="Genomic_DNA"/>
</dbReference>
<evidence type="ECO:0000313" key="6">
    <source>
        <dbReference type="Proteomes" id="UP000019243"/>
    </source>
</evidence>
<dbReference type="PANTHER" id="PTHR43280">
    <property type="entry name" value="ARAC-FAMILY TRANSCRIPTIONAL REGULATOR"/>
    <property type="match status" value="1"/>
</dbReference>
<sequence length="360" mass="41911">MDSSLLNTISQLSTIEKRQQSGMAFIMDIPQSGILRLNNEIELINDYFFKHKDIFINRHNRFADYPAHKHEFVELNYMLKGSCQQVVDGHELTLHEGELLLLDVGCTHSLKACGENDLLMNIVFKNQAINIDWLTTMHKQNSPAFKFLLNASGKTSCNQTKYLHFESSHITHIQFVLSRIIHEYYLETDYSTRIIHMYLPILFTELIRKCDSMLSHSLTKELSVNDELMLSILKLIETDYQTLTLKQLASKIGYNTNYTGNLIKKITGLTFTQLLNERRLIVAHHLIATTDLPINAIIETIGCSNKTYFYKIYKEHFHHFPSHARKKTTRHLLYLSYQLETERTNAIVLLKEGIPKKRYK</sequence>
<comment type="caution">
    <text evidence="5">The sequence shown here is derived from an EMBL/GenBank/DDBJ whole genome shotgun (WGS) entry which is preliminary data.</text>
</comment>
<gene>
    <name evidence="5" type="ORF">BCAMP_11255</name>
</gene>
<evidence type="ECO:0000256" key="1">
    <source>
        <dbReference type="ARBA" id="ARBA00023015"/>
    </source>
</evidence>
<accession>W7CSI2</accession>
<dbReference type="SUPFAM" id="SSF51215">
    <property type="entry name" value="Regulatory protein AraC"/>
    <property type="match status" value="1"/>
</dbReference>
<dbReference type="GO" id="GO:0043565">
    <property type="term" value="F:sequence-specific DNA binding"/>
    <property type="evidence" value="ECO:0007669"/>
    <property type="project" value="InterPro"/>
</dbReference>
<dbReference type="Proteomes" id="UP000019243">
    <property type="component" value="Unassembled WGS sequence"/>
</dbReference>
<organism evidence="5 6">
    <name type="scientific">Brochothrix campestris FSL F6-1037</name>
    <dbReference type="NCBI Taxonomy" id="1265861"/>
    <lineage>
        <taxon>Bacteria</taxon>
        <taxon>Bacillati</taxon>
        <taxon>Bacillota</taxon>
        <taxon>Bacilli</taxon>
        <taxon>Bacillales</taxon>
        <taxon>Listeriaceae</taxon>
        <taxon>Brochothrix</taxon>
    </lineage>
</organism>
<dbReference type="Gene3D" id="2.60.120.10">
    <property type="entry name" value="Jelly Rolls"/>
    <property type="match status" value="1"/>
</dbReference>